<accession>A0A0C2M918</accession>
<evidence type="ECO:0000313" key="2">
    <source>
        <dbReference type="EMBL" id="KII63480.1"/>
    </source>
</evidence>
<dbReference type="EMBL" id="JWZT01004662">
    <property type="protein sequence ID" value="KII63480.1"/>
    <property type="molecule type" value="Genomic_DNA"/>
</dbReference>
<feature type="region of interest" description="Disordered" evidence="1">
    <location>
        <begin position="75"/>
        <end position="102"/>
    </location>
</feature>
<evidence type="ECO:0000313" key="3">
    <source>
        <dbReference type="Proteomes" id="UP000031668"/>
    </source>
</evidence>
<gene>
    <name evidence="2" type="ORF">RF11_01433</name>
</gene>
<name>A0A0C2M918_THEKT</name>
<dbReference type="Proteomes" id="UP000031668">
    <property type="component" value="Unassembled WGS sequence"/>
</dbReference>
<organism evidence="2 3">
    <name type="scientific">Thelohanellus kitauei</name>
    <name type="common">Myxosporean</name>
    <dbReference type="NCBI Taxonomy" id="669202"/>
    <lineage>
        <taxon>Eukaryota</taxon>
        <taxon>Metazoa</taxon>
        <taxon>Cnidaria</taxon>
        <taxon>Myxozoa</taxon>
        <taxon>Myxosporea</taxon>
        <taxon>Bivalvulida</taxon>
        <taxon>Platysporina</taxon>
        <taxon>Myxobolidae</taxon>
        <taxon>Thelohanellus</taxon>
    </lineage>
</organism>
<proteinExistence type="predicted"/>
<protein>
    <submittedName>
        <fullName evidence="2">Uncharacterized protein</fullName>
    </submittedName>
</protein>
<sequence>MLEQNLYIVYNGIDPSSLSHAVSYSVGRDWFSYLWTLGDDPLITTQPLIALDENQMNDTLTSGNKVILENITTPRDEPVDYDGFNQEKKGSWKTSPHRRMNR</sequence>
<reference evidence="2 3" key="1">
    <citation type="journal article" date="2014" name="Genome Biol. Evol.">
        <title>The genome of the myxosporean Thelohanellus kitauei shows adaptations to nutrient acquisition within its fish host.</title>
        <authorList>
            <person name="Yang Y."/>
            <person name="Xiong J."/>
            <person name="Zhou Z."/>
            <person name="Huo F."/>
            <person name="Miao W."/>
            <person name="Ran C."/>
            <person name="Liu Y."/>
            <person name="Zhang J."/>
            <person name="Feng J."/>
            <person name="Wang M."/>
            <person name="Wang M."/>
            <person name="Wang L."/>
            <person name="Yao B."/>
        </authorList>
    </citation>
    <scope>NUCLEOTIDE SEQUENCE [LARGE SCALE GENOMIC DNA]</scope>
    <source>
        <strain evidence="2">Wuqing</strain>
    </source>
</reference>
<dbReference type="AlphaFoldDB" id="A0A0C2M918"/>
<keyword evidence="3" id="KW-1185">Reference proteome</keyword>
<evidence type="ECO:0000256" key="1">
    <source>
        <dbReference type="SAM" id="MobiDB-lite"/>
    </source>
</evidence>
<comment type="caution">
    <text evidence="2">The sequence shown here is derived from an EMBL/GenBank/DDBJ whole genome shotgun (WGS) entry which is preliminary data.</text>
</comment>